<dbReference type="KEGG" id="dzi:111316205"/>
<reference evidence="4" key="1">
    <citation type="submission" date="2025-08" db="UniProtKB">
        <authorList>
            <consortium name="RefSeq"/>
        </authorList>
    </citation>
    <scope>IDENTIFICATION</scope>
    <source>
        <tissue evidence="4">Fruit stalk</tissue>
    </source>
</reference>
<feature type="transmembrane region" description="Helical" evidence="1">
    <location>
        <begin position="139"/>
        <end position="157"/>
    </location>
</feature>
<feature type="domain" description="Solute-binding protein family 3/N-terminal" evidence="2">
    <location>
        <begin position="42"/>
        <end position="124"/>
    </location>
</feature>
<dbReference type="Proteomes" id="UP000515121">
    <property type="component" value="Unplaced"/>
</dbReference>
<gene>
    <name evidence="4" type="primary">LOC111316205</name>
</gene>
<dbReference type="RefSeq" id="XP_022773949.1">
    <property type="nucleotide sequence ID" value="XM_022918214.1"/>
</dbReference>
<protein>
    <submittedName>
        <fullName evidence="4">Glutamate receptor 2.5-like</fullName>
    </submittedName>
</protein>
<accession>A0A6P6B9N8</accession>
<dbReference type="Gene3D" id="3.40.190.10">
    <property type="entry name" value="Periplasmic binding protein-like II"/>
    <property type="match status" value="1"/>
</dbReference>
<dbReference type="InterPro" id="IPR015683">
    <property type="entry name" value="Ionotropic_Glu_rcpt"/>
</dbReference>
<keyword evidence="1" id="KW-0472">Membrane</keyword>
<sequence length="200" mass="22878">MTATLSFSTSLQRFRVLTVAVLVRSTFRMLASVSHDQNHKEPHLKGLSIDVFKAAVAVLPNRFTYKLVPFHGTCDQLVEKVALKTFHAALGGIVITAERSHHVEFSQPYAELQLVMVVKKKTNELKDILWFMSPFTREMWLIMSAMTIFTGFAICLIEHRDRNEMPSRQVGAVICFPVAFLLNEHSKNMIIHTYLHQLHK</sequence>
<evidence type="ECO:0000259" key="2">
    <source>
        <dbReference type="Pfam" id="PF00497"/>
    </source>
</evidence>
<name>A0A6P6B9N8_DURZI</name>
<keyword evidence="1" id="KW-0812">Transmembrane</keyword>
<evidence type="ECO:0000256" key="1">
    <source>
        <dbReference type="SAM" id="Phobius"/>
    </source>
</evidence>
<dbReference type="SUPFAM" id="SSF53850">
    <property type="entry name" value="Periplasmic binding protein-like II"/>
    <property type="match status" value="1"/>
</dbReference>
<evidence type="ECO:0000313" key="4">
    <source>
        <dbReference type="RefSeq" id="XP_022773949.1"/>
    </source>
</evidence>
<dbReference type="OrthoDB" id="5984008at2759"/>
<dbReference type="GeneID" id="111316205"/>
<proteinExistence type="predicted"/>
<dbReference type="InterPro" id="IPR001638">
    <property type="entry name" value="Solute-binding_3/MltF_N"/>
</dbReference>
<keyword evidence="3" id="KW-1185">Reference proteome</keyword>
<dbReference type="Gene3D" id="1.10.287.70">
    <property type="match status" value="1"/>
</dbReference>
<dbReference type="PANTHER" id="PTHR18966">
    <property type="entry name" value="IONOTROPIC GLUTAMATE RECEPTOR"/>
    <property type="match status" value="1"/>
</dbReference>
<dbReference type="Pfam" id="PF00497">
    <property type="entry name" value="SBP_bac_3"/>
    <property type="match status" value="1"/>
</dbReference>
<organism evidence="3 4">
    <name type="scientific">Durio zibethinus</name>
    <name type="common">Durian</name>
    <dbReference type="NCBI Taxonomy" id="66656"/>
    <lineage>
        <taxon>Eukaryota</taxon>
        <taxon>Viridiplantae</taxon>
        <taxon>Streptophyta</taxon>
        <taxon>Embryophyta</taxon>
        <taxon>Tracheophyta</taxon>
        <taxon>Spermatophyta</taxon>
        <taxon>Magnoliopsida</taxon>
        <taxon>eudicotyledons</taxon>
        <taxon>Gunneridae</taxon>
        <taxon>Pentapetalae</taxon>
        <taxon>rosids</taxon>
        <taxon>malvids</taxon>
        <taxon>Malvales</taxon>
        <taxon>Malvaceae</taxon>
        <taxon>Helicteroideae</taxon>
        <taxon>Durio</taxon>
    </lineage>
</organism>
<evidence type="ECO:0000313" key="3">
    <source>
        <dbReference type="Proteomes" id="UP000515121"/>
    </source>
</evidence>
<keyword evidence="1" id="KW-1133">Transmembrane helix</keyword>
<dbReference type="AlphaFoldDB" id="A0A6P6B9N8"/>